<dbReference type="SUPFAM" id="SSF51905">
    <property type="entry name" value="FAD/NAD(P)-binding domain"/>
    <property type="match status" value="1"/>
</dbReference>
<keyword evidence="3" id="KW-0274">FAD</keyword>
<sequence>MREEIQATKGLTVFEGKVADIVVSKNGVEDQMSQGRITGIRLEDGQVIPASQVVITTGTFLGGEIHIGLEAYPSGRMGEAATFGLSSSLRSAGFTLGRLKT</sequence>
<dbReference type="Proteomes" id="UP000192927">
    <property type="component" value="Unassembled WGS sequence"/>
</dbReference>
<evidence type="ECO:0000256" key="2">
    <source>
        <dbReference type="ARBA" id="ARBA00022630"/>
    </source>
</evidence>
<proteinExistence type="predicted"/>
<dbReference type="Pfam" id="PF01134">
    <property type="entry name" value="GIDA"/>
    <property type="match status" value="1"/>
</dbReference>
<evidence type="ECO:0000313" key="5">
    <source>
        <dbReference type="EMBL" id="SLM39077.1"/>
    </source>
</evidence>
<name>A0A1W5D7G0_9LECA</name>
<organism evidence="5 6">
    <name type="scientific">Lasallia pustulata</name>
    <dbReference type="NCBI Taxonomy" id="136370"/>
    <lineage>
        <taxon>Eukaryota</taxon>
        <taxon>Fungi</taxon>
        <taxon>Dikarya</taxon>
        <taxon>Ascomycota</taxon>
        <taxon>Pezizomycotina</taxon>
        <taxon>Lecanoromycetes</taxon>
        <taxon>OSLEUM clade</taxon>
        <taxon>Umbilicariomycetidae</taxon>
        <taxon>Umbilicariales</taxon>
        <taxon>Umbilicariaceae</taxon>
        <taxon>Lasallia</taxon>
    </lineage>
</organism>
<evidence type="ECO:0000256" key="1">
    <source>
        <dbReference type="ARBA" id="ARBA00001974"/>
    </source>
</evidence>
<dbReference type="GO" id="GO:0050660">
    <property type="term" value="F:flavin adenine dinucleotide binding"/>
    <property type="evidence" value="ECO:0007669"/>
    <property type="project" value="InterPro"/>
</dbReference>
<dbReference type="InterPro" id="IPR002218">
    <property type="entry name" value="MnmG-rel"/>
</dbReference>
<dbReference type="AlphaFoldDB" id="A0A1W5D7G0"/>
<keyword evidence="2" id="KW-0285">Flavoprotein</keyword>
<comment type="cofactor">
    <cofactor evidence="1">
        <name>FAD</name>
        <dbReference type="ChEBI" id="CHEBI:57692"/>
    </cofactor>
</comment>
<keyword evidence="6" id="KW-1185">Reference proteome</keyword>
<dbReference type="InterPro" id="IPR040131">
    <property type="entry name" value="MnmG_N"/>
</dbReference>
<accession>A0A1W5D7G0</accession>
<feature type="non-terminal residue" evidence="5">
    <location>
        <position position="101"/>
    </location>
</feature>
<dbReference type="PANTHER" id="PTHR11806:SF0">
    <property type="entry name" value="PROTEIN MTO1 HOMOLOG, MITOCHONDRIAL"/>
    <property type="match status" value="1"/>
</dbReference>
<reference evidence="6" key="1">
    <citation type="submission" date="2017-03" db="EMBL/GenBank/DDBJ databases">
        <authorList>
            <person name="Sharma R."/>
            <person name="Thines M."/>
        </authorList>
    </citation>
    <scope>NUCLEOTIDE SEQUENCE [LARGE SCALE GENOMIC DNA]</scope>
</reference>
<dbReference type="Gene3D" id="3.50.50.60">
    <property type="entry name" value="FAD/NAD(P)-binding domain"/>
    <property type="match status" value="1"/>
</dbReference>
<dbReference type="GO" id="GO:0030488">
    <property type="term" value="P:tRNA methylation"/>
    <property type="evidence" value="ECO:0007669"/>
    <property type="project" value="TreeGrafter"/>
</dbReference>
<dbReference type="EMBL" id="FWEW01003302">
    <property type="protein sequence ID" value="SLM39077.1"/>
    <property type="molecule type" value="Genomic_DNA"/>
</dbReference>
<protein>
    <submittedName>
        <fullName evidence="5">Mitochondrial translation optimization partial</fullName>
    </submittedName>
</protein>
<feature type="domain" description="MnmG N-terminal" evidence="4">
    <location>
        <begin position="1"/>
        <end position="101"/>
    </location>
</feature>
<evidence type="ECO:0000313" key="6">
    <source>
        <dbReference type="Proteomes" id="UP000192927"/>
    </source>
</evidence>
<evidence type="ECO:0000256" key="3">
    <source>
        <dbReference type="ARBA" id="ARBA00022827"/>
    </source>
</evidence>
<evidence type="ECO:0000259" key="4">
    <source>
        <dbReference type="Pfam" id="PF01134"/>
    </source>
</evidence>
<dbReference type="PANTHER" id="PTHR11806">
    <property type="entry name" value="GLUCOSE INHIBITED DIVISION PROTEIN A"/>
    <property type="match status" value="1"/>
</dbReference>
<dbReference type="InterPro" id="IPR036188">
    <property type="entry name" value="FAD/NAD-bd_sf"/>
</dbReference>
<dbReference type="GO" id="GO:0002098">
    <property type="term" value="P:tRNA wobble uridine modification"/>
    <property type="evidence" value="ECO:0007669"/>
    <property type="project" value="TreeGrafter"/>
</dbReference>